<dbReference type="AlphaFoldDB" id="A0A1U7CTM3"/>
<keyword evidence="2" id="KW-1185">Reference proteome</keyword>
<proteinExistence type="predicted"/>
<name>A0A1U7CTM3_9BACT</name>
<dbReference type="RefSeq" id="WP_076348302.1">
    <property type="nucleotide sequence ID" value="NZ_CP019082.1"/>
</dbReference>
<dbReference type="Proteomes" id="UP000186309">
    <property type="component" value="Chromosome"/>
</dbReference>
<evidence type="ECO:0000313" key="2">
    <source>
        <dbReference type="Proteomes" id="UP000186309"/>
    </source>
</evidence>
<dbReference type="KEGG" id="pbor:BSF38_03839"/>
<evidence type="ECO:0000313" key="1">
    <source>
        <dbReference type="EMBL" id="APW62300.1"/>
    </source>
</evidence>
<reference evidence="2" key="1">
    <citation type="submission" date="2016-12" db="EMBL/GenBank/DDBJ databases">
        <title>Comparative genomics of four Isosphaeraceae planctomycetes: a common pool of plasmids and glycoside hydrolase genes.</title>
        <authorList>
            <person name="Ivanova A."/>
        </authorList>
    </citation>
    <scope>NUCLEOTIDE SEQUENCE [LARGE SCALE GENOMIC DNA]</scope>
    <source>
        <strain evidence="2">PX4</strain>
    </source>
</reference>
<organism evidence="1 2">
    <name type="scientific">Paludisphaera borealis</name>
    <dbReference type="NCBI Taxonomy" id="1387353"/>
    <lineage>
        <taxon>Bacteria</taxon>
        <taxon>Pseudomonadati</taxon>
        <taxon>Planctomycetota</taxon>
        <taxon>Planctomycetia</taxon>
        <taxon>Isosphaerales</taxon>
        <taxon>Isosphaeraceae</taxon>
        <taxon>Paludisphaera</taxon>
    </lineage>
</organism>
<gene>
    <name evidence="1" type="ORF">BSF38_03839</name>
</gene>
<sequence length="146" mass="16667">MDWKYTEPNYSMATVDSGDSVDQAMAEFCQHIKTQVTPKNDSVAWDYLRVEMWSDSGRMIVYPASTLNPLRIEKAACQVFFSDLLSAYELIADSGLNDEAFVAEIIREEGEWIDRFLDAARRVGLFGKPIQFWDGDGDEPIRVEQI</sequence>
<protein>
    <submittedName>
        <fullName evidence="1">Uncharacterized protein</fullName>
    </submittedName>
</protein>
<accession>A0A1U7CTM3</accession>
<dbReference type="OrthoDB" id="9848709at2"/>
<dbReference type="EMBL" id="CP019082">
    <property type="protein sequence ID" value="APW62300.1"/>
    <property type="molecule type" value="Genomic_DNA"/>
</dbReference>